<dbReference type="GO" id="GO:0005634">
    <property type="term" value="C:nucleus"/>
    <property type="evidence" value="ECO:0007669"/>
    <property type="project" value="TreeGrafter"/>
</dbReference>
<feature type="region of interest" description="Disordered" evidence="7">
    <location>
        <begin position="15"/>
        <end position="70"/>
    </location>
</feature>
<evidence type="ECO:0000256" key="2">
    <source>
        <dbReference type="ARBA" id="ARBA00022771"/>
    </source>
</evidence>
<feature type="region of interest" description="Disordered" evidence="7">
    <location>
        <begin position="972"/>
        <end position="1016"/>
    </location>
</feature>
<protein>
    <recommendedName>
        <fullName evidence="13">E3 ubiquitin-protein ligase UBR5</fullName>
    </recommendedName>
</protein>
<dbReference type="PROSITE" id="PS50237">
    <property type="entry name" value="HECT"/>
    <property type="match status" value="1"/>
</dbReference>
<feature type="compositionally biased region" description="Low complexity" evidence="7">
    <location>
        <begin position="43"/>
        <end position="52"/>
    </location>
</feature>
<organism evidence="11 12">
    <name type="scientific">Haemaphysalis longicornis</name>
    <name type="common">Bush tick</name>
    <dbReference type="NCBI Taxonomy" id="44386"/>
    <lineage>
        <taxon>Eukaryota</taxon>
        <taxon>Metazoa</taxon>
        <taxon>Ecdysozoa</taxon>
        <taxon>Arthropoda</taxon>
        <taxon>Chelicerata</taxon>
        <taxon>Arachnida</taxon>
        <taxon>Acari</taxon>
        <taxon>Parasitiformes</taxon>
        <taxon>Ixodida</taxon>
        <taxon>Ixodoidea</taxon>
        <taxon>Ixodidae</taxon>
        <taxon>Haemaphysalinae</taxon>
        <taxon>Haemaphysalis</taxon>
    </lineage>
</organism>
<feature type="region of interest" description="Disordered" evidence="7">
    <location>
        <begin position="1120"/>
        <end position="1262"/>
    </location>
</feature>
<dbReference type="EMBL" id="JABSTR010001040">
    <property type="protein sequence ID" value="KAH9383288.1"/>
    <property type="molecule type" value="Genomic_DNA"/>
</dbReference>
<feature type="compositionally biased region" description="Low complexity" evidence="7">
    <location>
        <begin position="973"/>
        <end position="1010"/>
    </location>
</feature>
<feature type="domain" description="HECT" evidence="8">
    <location>
        <begin position="1612"/>
        <end position="1699"/>
    </location>
</feature>
<reference evidence="11 12" key="1">
    <citation type="journal article" date="2020" name="Cell">
        <title>Large-Scale Comparative Analyses of Tick Genomes Elucidate Their Genetic Diversity and Vector Capacities.</title>
        <authorList>
            <consortium name="Tick Genome and Microbiome Consortium (TIGMIC)"/>
            <person name="Jia N."/>
            <person name="Wang J."/>
            <person name="Shi W."/>
            <person name="Du L."/>
            <person name="Sun Y."/>
            <person name="Zhan W."/>
            <person name="Jiang J.F."/>
            <person name="Wang Q."/>
            <person name="Zhang B."/>
            <person name="Ji P."/>
            <person name="Bell-Sakyi L."/>
            <person name="Cui X.M."/>
            <person name="Yuan T.T."/>
            <person name="Jiang B.G."/>
            <person name="Yang W.F."/>
            <person name="Lam T.T."/>
            <person name="Chang Q.C."/>
            <person name="Ding S.J."/>
            <person name="Wang X.J."/>
            <person name="Zhu J.G."/>
            <person name="Ruan X.D."/>
            <person name="Zhao L."/>
            <person name="Wei J.T."/>
            <person name="Ye R.Z."/>
            <person name="Que T.C."/>
            <person name="Du C.H."/>
            <person name="Zhou Y.H."/>
            <person name="Cheng J.X."/>
            <person name="Dai P.F."/>
            <person name="Guo W.B."/>
            <person name="Han X.H."/>
            <person name="Huang E.J."/>
            <person name="Li L.F."/>
            <person name="Wei W."/>
            <person name="Gao Y.C."/>
            <person name="Liu J.Z."/>
            <person name="Shao H.Z."/>
            <person name="Wang X."/>
            <person name="Wang C.C."/>
            <person name="Yang T.C."/>
            <person name="Huo Q.B."/>
            <person name="Li W."/>
            <person name="Chen H.Y."/>
            <person name="Chen S.E."/>
            <person name="Zhou L.G."/>
            <person name="Ni X.B."/>
            <person name="Tian J.H."/>
            <person name="Sheng Y."/>
            <person name="Liu T."/>
            <person name="Pan Y.S."/>
            <person name="Xia L.Y."/>
            <person name="Li J."/>
            <person name="Zhao F."/>
            <person name="Cao W.C."/>
        </authorList>
    </citation>
    <scope>NUCLEOTIDE SEQUENCE [LARGE SCALE GENOMIC DNA]</scope>
    <source>
        <strain evidence="11">HaeL-2018</strain>
    </source>
</reference>
<dbReference type="Pfam" id="PF00632">
    <property type="entry name" value="HECT"/>
    <property type="match status" value="1"/>
</dbReference>
<feature type="compositionally biased region" description="Polar residues" evidence="7">
    <location>
        <begin position="1187"/>
        <end position="1199"/>
    </location>
</feature>
<dbReference type="GO" id="GO:0090263">
    <property type="term" value="P:positive regulation of canonical Wnt signaling pathway"/>
    <property type="evidence" value="ECO:0007669"/>
    <property type="project" value="TreeGrafter"/>
</dbReference>
<sequence>MSLCEMMRRATSAALSLSGLESQDTERDSDFPIPTLTWPPEPSDSSASSSSPGNCRNSKGAGLLPQAGKGGEHGDRNAALTILFFLCDAVALRPHLKELLMARDAQGCTPFMTAVCGRAYHAALLLLDAAQRVLQDRRALQGMLYPAGSAPDDSPLHVLCCNDTCSFTWTGAEHINQDIFECRTCGLVGSLCCCTECARVCHKGHDCKLKRTSPTAYCDCWEKCKCRALLAGHQGMRATLLNRLVTDTDLVTLPNSRGENILLFLVQTVGRQLVEQRQYRPSRSRSSAPRKVSNSEMEPDMPDHDLEPPRFSRRALERLLNDWSAIRTTIMAGYREEESAASRLAAGGAVPEDQQPHLVAQNGTALLDKFVHCLLVKCSIEMLDTLLTTLVREIQNENIPGRAAEARQVAHRFVRSVTRIFVILAAEMAPNTSRKKSMSGTTQPLMKCRRVFQSLVTLAVEELCEAADALIAPVRLGVARPTASFNLVSSCIDAIQGSEELFVVEPIVPRANQPEMVASPAEPPLGQNPLSARQPLGLRDALDDDEAREPFLHFLSRGVDVVDGNVGEDPDHEEIERDERMETSEHDGTPAHEHNDEGGCLEATGCLLDTCGGATLARSATTGATAGSDAGERCGSGSPQCGRLFPDTEELALLDEQLERRGGPSGSGGAGGAGGGLGGSRPGSLAPQHLQWALRQRDPAGRPHVSSSGGLVYIDPGSGSNSGSSVAAAAALAPELSPGTTAVGLARAFGAVLRQTADLLATLQDYGQGSAGLGLPKMLDVSYQESLNMQAYLDYHLKPTWDWLVAVMDSTEAQLRFGCALSNHSDPSGGPLAVSRGPRRGGLFEERLAASGGSLDSRRRSRLTNYGSEGVSARRDFLSYALSLLRAHNNEHFDSLPVMDVSSLKHVAYVFDALIYFMRSGADDSETLRDGFLLLDPWYAEDYNENEDPEEEAAGGGSAMQVDVDSCCEEDTAPAAAATGGASSSAGGAAATEGASATNPAATAGSSSSSRGRRHPFFQRSDSTLCLGCQAPDPFSTPLAQALPLADRPQLLTPTATRQELFGAPRVPQPPGGGAGGAEGVATPLLPPRLGLSRSSGNSLLTTTGGRLAEATRAPIIVAAPSSARKGAPPAPVAAATPTAPPPSASAVPPSQEGGTCASASASGGASSLALPPGQGKSSVIVLAGSHRSQGQSSAQPSENHAPAPYSGAPSPAAEVTVTSSNSLPPLARAEGSSSAVPPSAGPVGAAQSGSSSATGSGPSSRCVLAADTKGIRWGQFLLACSTIVAAPPSSSPLVSHEVLLSRWQLTLELFGRVFVDDVGAEPGSVISELGGFPVKEVRFRRDMEKLRNSQQRDLTLSKMERERNSLLQQTFKELNSQYSAYSRRSMGGTPPLAMNRVKVTFKDEPGEGSGVARSFYAAIAEAILSPDKLPNLEGCQAGNRSLQYNIIQRLRSPAVRAAKRPSRGAACATTRPPFVMPGEPGGSGQASNDHLSPHRQQLGQRLYPRVHALRPSLASKITGMLLEQSAAQLLLLLASEDALREKVDEALEIIVSHGREAETLLDLDVFSLGERSRRSAVAATAARRSDAEEEEEDGEDCSPLVYQPGKRGFYSPRQGKCTPDRLNAFRNVGRIVGLCLLQNELCPISLNRHVIKYILNKRIGWHDLAFFDPLLYESLRQLVLEAESRDAGTVFSALDLTFCIDLCPEEVGPALG</sequence>
<dbReference type="PROSITE" id="PS51309">
    <property type="entry name" value="PABC"/>
    <property type="match status" value="1"/>
</dbReference>
<evidence type="ECO:0000259" key="10">
    <source>
        <dbReference type="PROSITE" id="PS51309"/>
    </source>
</evidence>
<keyword evidence="1" id="KW-0479">Metal-binding</keyword>
<feature type="region of interest" description="Disordered" evidence="7">
    <location>
        <begin position="276"/>
        <end position="308"/>
    </location>
</feature>
<evidence type="ECO:0000256" key="6">
    <source>
        <dbReference type="PROSITE-ProRule" id="PRU00508"/>
    </source>
</evidence>
<evidence type="ECO:0008006" key="13">
    <source>
        <dbReference type="Google" id="ProtNLM"/>
    </source>
</evidence>
<dbReference type="InterPro" id="IPR047503">
    <property type="entry name" value="UBR-box_UBR5"/>
</dbReference>
<feature type="region of interest" description="Disordered" evidence="7">
    <location>
        <begin position="563"/>
        <end position="596"/>
    </location>
</feature>
<feature type="region of interest" description="Disordered" evidence="7">
    <location>
        <begin position="1062"/>
        <end position="1106"/>
    </location>
</feature>
<evidence type="ECO:0000259" key="9">
    <source>
        <dbReference type="PROSITE" id="PS51157"/>
    </source>
</evidence>
<dbReference type="OrthoDB" id="298098at2759"/>
<dbReference type="Gene3D" id="3.90.1750.10">
    <property type="entry name" value="Hect, E3 ligase catalytic domains"/>
    <property type="match status" value="2"/>
</dbReference>
<name>A0A9J6H8L9_HAELO</name>
<proteinExistence type="predicted"/>
<comment type="caution">
    <text evidence="5">Lacks conserved residue(s) required for the propagation of feature annotation.</text>
</comment>
<dbReference type="Gene3D" id="3.30.2160.10">
    <property type="entry name" value="Hect, E3 ligase catalytic domain"/>
    <property type="match status" value="1"/>
</dbReference>
<feature type="compositionally biased region" description="Gly residues" evidence="7">
    <location>
        <begin position="663"/>
        <end position="681"/>
    </location>
</feature>
<feature type="compositionally biased region" description="Low complexity" evidence="7">
    <location>
        <begin position="1230"/>
        <end position="1261"/>
    </location>
</feature>
<gene>
    <name evidence="11" type="ORF">HPB48_024408</name>
</gene>
<dbReference type="GO" id="GO:0003723">
    <property type="term" value="F:RNA binding"/>
    <property type="evidence" value="ECO:0007669"/>
    <property type="project" value="InterPro"/>
</dbReference>
<feature type="compositionally biased region" description="Basic and acidic residues" evidence="7">
    <location>
        <begin position="574"/>
        <end position="596"/>
    </location>
</feature>
<dbReference type="PROSITE" id="PS51157">
    <property type="entry name" value="ZF_UBR"/>
    <property type="match status" value="1"/>
</dbReference>
<keyword evidence="2" id="KW-0863">Zinc-finger</keyword>
<dbReference type="FunFam" id="1.10.1900.10:FF:000002">
    <property type="entry name" value="E3 ubiquitin-protein ligase UBR5 isoform X1"/>
    <property type="match status" value="1"/>
</dbReference>
<dbReference type="GO" id="GO:0034450">
    <property type="term" value="F:ubiquitin-ubiquitin ligase activity"/>
    <property type="evidence" value="ECO:0007669"/>
    <property type="project" value="TreeGrafter"/>
</dbReference>
<dbReference type="SUPFAM" id="SSF63570">
    <property type="entry name" value="PABC (PABP) domain"/>
    <property type="match status" value="1"/>
</dbReference>
<evidence type="ECO:0000256" key="5">
    <source>
        <dbReference type="PROSITE-ProRule" id="PRU00104"/>
    </source>
</evidence>
<dbReference type="CDD" id="cd19675">
    <property type="entry name" value="UBR-box_UBR5"/>
    <property type="match status" value="1"/>
</dbReference>
<dbReference type="InterPro" id="IPR000569">
    <property type="entry name" value="HECT_dom"/>
</dbReference>
<evidence type="ECO:0000256" key="1">
    <source>
        <dbReference type="ARBA" id="ARBA00022723"/>
    </source>
</evidence>
<feature type="compositionally biased region" description="Low complexity" evidence="7">
    <location>
        <begin position="1202"/>
        <end position="1214"/>
    </location>
</feature>
<dbReference type="GO" id="GO:0008270">
    <property type="term" value="F:zinc ion binding"/>
    <property type="evidence" value="ECO:0007669"/>
    <property type="project" value="UniProtKB-KW"/>
</dbReference>
<accession>A0A9J6H8L9</accession>
<feature type="zinc finger region" description="UBR-type" evidence="6">
    <location>
        <begin position="163"/>
        <end position="231"/>
    </location>
</feature>
<feature type="domain" description="UBR-type" evidence="9">
    <location>
        <begin position="163"/>
        <end position="231"/>
    </location>
</feature>
<feature type="compositionally biased region" description="Low complexity" evidence="7">
    <location>
        <begin position="1080"/>
        <end position="1106"/>
    </location>
</feature>
<dbReference type="VEuPathDB" id="VectorBase:HLOH_061063"/>
<feature type="region of interest" description="Disordered" evidence="7">
    <location>
        <begin position="659"/>
        <end position="685"/>
    </location>
</feature>
<feature type="compositionally biased region" description="Acidic residues" evidence="7">
    <location>
        <begin position="1588"/>
        <end position="1597"/>
    </location>
</feature>
<dbReference type="GO" id="GO:0005737">
    <property type="term" value="C:cytoplasm"/>
    <property type="evidence" value="ECO:0007669"/>
    <property type="project" value="TreeGrafter"/>
</dbReference>
<evidence type="ECO:0000256" key="4">
    <source>
        <dbReference type="ARBA" id="ARBA00022833"/>
    </source>
</evidence>
<dbReference type="Gene3D" id="1.10.1900.10">
    <property type="entry name" value="c-terminal domain of poly(a) binding protein"/>
    <property type="match status" value="1"/>
</dbReference>
<evidence type="ECO:0000256" key="3">
    <source>
        <dbReference type="ARBA" id="ARBA00022786"/>
    </source>
</evidence>
<dbReference type="PANTHER" id="PTHR46276:SF1">
    <property type="entry name" value="E3 UBIQUITIN-PROTEIN LIGASE UBR5"/>
    <property type="match status" value="1"/>
</dbReference>
<evidence type="ECO:0000256" key="7">
    <source>
        <dbReference type="SAM" id="MobiDB-lite"/>
    </source>
</evidence>
<dbReference type="InterPro" id="IPR035983">
    <property type="entry name" value="Hect_E3_ubiquitin_ligase"/>
</dbReference>
<comment type="caution">
    <text evidence="11">The sequence shown here is derived from an EMBL/GenBank/DDBJ whole genome shotgun (WGS) entry which is preliminary data.</text>
</comment>
<dbReference type="InterPro" id="IPR036053">
    <property type="entry name" value="PABP-dom"/>
</dbReference>
<feature type="domain" description="PABC" evidence="10">
    <location>
        <begin position="1479"/>
        <end position="1556"/>
    </location>
</feature>
<dbReference type="InterPro" id="IPR002004">
    <property type="entry name" value="PABP_HYD_C"/>
</dbReference>
<feature type="region of interest" description="Disordered" evidence="7">
    <location>
        <begin position="1580"/>
        <end position="1599"/>
    </location>
</feature>
<evidence type="ECO:0000259" key="8">
    <source>
        <dbReference type="PROSITE" id="PS50237"/>
    </source>
</evidence>
<dbReference type="PANTHER" id="PTHR46276">
    <property type="entry name" value="E3 UBIQUITIN-PROTEIN LIGASE UBR5"/>
    <property type="match status" value="1"/>
</dbReference>
<dbReference type="SUPFAM" id="SSF56204">
    <property type="entry name" value="Hect, E3 ligase catalytic domain"/>
    <property type="match status" value="1"/>
</dbReference>
<evidence type="ECO:0000313" key="11">
    <source>
        <dbReference type="EMBL" id="KAH9383288.1"/>
    </source>
</evidence>
<dbReference type="GO" id="GO:0000209">
    <property type="term" value="P:protein polyubiquitination"/>
    <property type="evidence" value="ECO:0007669"/>
    <property type="project" value="TreeGrafter"/>
</dbReference>
<dbReference type="SMART" id="SM00396">
    <property type="entry name" value="ZnF_UBR1"/>
    <property type="match status" value="1"/>
</dbReference>
<dbReference type="SMART" id="SM00517">
    <property type="entry name" value="PolyA"/>
    <property type="match status" value="1"/>
</dbReference>
<evidence type="ECO:0000313" key="12">
    <source>
        <dbReference type="Proteomes" id="UP000821853"/>
    </source>
</evidence>
<feature type="compositionally biased region" description="Low complexity" evidence="7">
    <location>
        <begin position="1158"/>
        <end position="1171"/>
    </location>
</feature>
<keyword evidence="4" id="KW-0862">Zinc</keyword>
<keyword evidence="12" id="KW-1185">Reference proteome</keyword>
<dbReference type="Pfam" id="PF00658">
    <property type="entry name" value="MLLE"/>
    <property type="match status" value="1"/>
</dbReference>
<dbReference type="InterPro" id="IPR003126">
    <property type="entry name" value="Znf_UBR"/>
</dbReference>
<dbReference type="Proteomes" id="UP000821853">
    <property type="component" value="Unassembled WGS sequence"/>
</dbReference>
<keyword evidence="3 5" id="KW-0833">Ubl conjugation pathway</keyword>
<dbReference type="OMA" id="WSVCSKF"/>